<keyword evidence="3" id="KW-0472">Membrane</keyword>
<dbReference type="InterPro" id="IPR036259">
    <property type="entry name" value="MFS_trans_sf"/>
</dbReference>
<feature type="transmembrane region" description="Helical" evidence="3">
    <location>
        <begin position="300"/>
        <end position="317"/>
    </location>
</feature>
<dbReference type="AlphaFoldDB" id="A0A899FVT4"/>
<dbReference type="PANTHER" id="PTHR11360:SF234">
    <property type="entry name" value="MFS-TYPE TRANSPORTER DBAD-RELATED"/>
    <property type="match status" value="1"/>
</dbReference>
<dbReference type="InterPro" id="IPR020846">
    <property type="entry name" value="MFS_dom"/>
</dbReference>
<evidence type="ECO:0000259" key="4">
    <source>
        <dbReference type="PROSITE" id="PS50850"/>
    </source>
</evidence>
<keyword evidence="6" id="KW-1185">Reference proteome</keyword>
<feature type="transmembrane region" description="Helical" evidence="3">
    <location>
        <begin position="211"/>
        <end position="233"/>
    </location>
</feature>
<sequence length="409" mass="45549">MNSSGEKPIIRDRGLECWLQALKAHLLIFVSWGVVNSFGIFQTYYKSTMLRDSSLSSISWIGTVQGFSIILVSLLAGPIYDKGYIRPLILFGSFLVIFGMIMMALCIGIGSGCVFIPSLGIITRYFDKKQSLAAGLITSGASGKYINEILGGLVFPVIFELLIDRIGFMWTIYVFALVSFILIIISIIITEVYAFSNHSPCLFNFSFLKDYIYMIFNISAFFIFTGIYFPYFYLPLYAKALGSHFSTYFISIINLTSIFGRVITGVVADYKGPLNTFIFSSLALVVLTYVWIGIRNIPGLFIFSILYGIFAGAVMSLPSPIIIKLSSNLNFLGTQMSVCLLFTGIGFLIGTPVDGVILKRSNKAFFWAQIFSATIMLIGVFTLFLIVYLKKSRLFISKTSSGNSFYRPL</sequence>
<feature type="transmembrane region" description="Helical" evidence="3">
    <location>
        <begin position="276"/>
        <end position="294"/>
    </location>
</feature>
<feature type="domain" description="Major facilitator superfamily (MFS) profile" evidence="4">
    <location>
        <begin position="171"/>
        <end position="409"/>
    </location>
</feature>
<protein>
    <recommendedName>
        <fullName evidence="4">Major facilitator superfamily (MFS) profile domain-containing protein</fullName>
    </recommendedName>
</protein>
<proteinExistence type="inferred from homology"/>
<reference evidence="5" key="1">
    <citation type="submission" date="2020-06" db="EMBL/GenBank/DDBJ databases">
        <title>Genomes of multiple members of Pneumocystis genus reveal paths to human pathogen Pneumocystis jirovecii.</title>
        <authorList>
            <person name="Cisse O.H."/>
            <person name="Ma L."/>
            <person name="Dekker J."/>
            <person name="Khil P."/>
            <person name="Jo J."/>
            <person name="Brenchley J."/>
            <person name="Blair R."/>
            <person name="Pahar B."/>
            <person name="Chabe M."/>
            <person name="Van Rompay K.A."/>
            <person name="Keesler R."/>
            <person name="Sukura A."/>
            <person name="Hirsch V."/>
            <person name="Kutty G."/>
            <person name="Liu Y."/>
            <person name="Peng L."/>
            <person name="Chen J."/>
            <person name="Song J."/>
            <person name="Weissenbacher-Lang C."/>
            <person name="Xu J."/>
            <person name="Upham N.S."/>
            <person name="Stajich J.E."/>
            <person name="Cuomo C.A."/>
            <person name="Cushion M.T."/>
            <person name="Kovacs J.A."/>
        </authorList>
    </citation>
    <scope>NUCLEOTIDE SEQUENCE</scope>
    <source>
        <strain evidence="5">2A</strain>
    </source>
</reference>
<accession>A0A899FVT4</accession>
<dbReference type="EMBL" id="CP054540">
    <property type="protein sequence ID" value="QSL65901.1"/>
    <property type="molecule type" value="Genomic_DNA"/>
</dbReference>
<feature type="transmembrane region" description="Helical" evidence="3">
    <location>
        <begin position="89"/>
        <end position="122"/>
    </location>
</feature>
<dbReference type="OrthoDB" id="6509908at2759"/>
<evidence type="ECO:0000256" key="3">
    <source>
        <dbReference type="SAM" id="Phobius"/>
    </source>
</evidence>
<feature type="transmembrane region" description="Helical" evidence="3">
    <location>
        <begin position="245"/>
        <end position="264"/>
    </location>
</feature>
<name>A0A899FVT4_9ASCO</name>
<dbReference type="InterPro" id="IPR050327">
    <property type="entry name" value="Proton-linked_MCT"/>
</dbReference>
<keyword evidence="3" id="KW-0812">Transmembrane</keyword>
<keyword evidence="3" id="KW-1133">Transmembrane helix</keyword>
<evidence type="ECO:0000313" key="5">
    <source>
        <dbReference type="EMBL" id="QSL65901.1"/>
    </source>
</evidence>
<dbReference type="SUPFAM" id="SSF103473">
    <property type="entry name" value="MFS general substrate transporter"/>
    <property type="match status" value="1"/>
</dbReference>
<dbReference type="PANTHER" id="PTHR11360">
    <property type="entry name" value="MONOCARBOXYLATE TRANSPORTER"/>
    <property type="match status" value="1"/>
</dbReference>
<dbReference type="InterPro" id="IPR011701">
    <property type="entry name" value="MFS"/>
</dbReference>
<feature type="transmembrane region" description="Helical" evidence="3">
    <location>
        <begin position="329"/>
        <end position="353"/>
    </location>
</feature>
<evidence type="ECO:0000256" key="2">
    <source>
        <dbReference type="ARBA" id="ARBA00006727"/>
    </source>
</evidence>
<organism evidence="5 6">
    <name type="scientific">Pneumocystis wakefieldiae</name>
    <dbReference type="NCBI Taxonomy" id="38082"/>
    <lineage>
        <taxon>Eukaryota</taxon>
        <taxon>Fungi</taxon>
        <taxon>Dikarya</taxon>
        <taxon>Ascomycota</taxon>
        <taxon>Taphrinomycotina</taxon>
        <taxon>Pneumocystomycetes</taxon>
        <taxon>Pneumocystaceae</taxon>
        <taxon>Pneumocystis</taxon>
    </lineage>
</organism>
<feature type="transmembrane region" description="Helical" evidence="3">
    <location>
        <begin position="365"/>
        <end position="389"/>
    </location>
</feature>
<comment type="similarity">
    <text evidence="2">Belongs to the major facilitator superfamily. Monocarboxylate porter (TC 2.A.1.13) family.</text>
</comment>
<dbReference type="Gene3D" id="1.20.1250.20">
    <property type="entry name" value="MFS general substrate transporter like domains"/>
    <property type="match status" value="2"/>
</dbReference>
<dbReference type="Proteomes" id="UP000663699">
    <property type="component" value="Chromosome 9"/>
</dbReference>
<dbReference type="Pfam" id="PF07690">
    <property type="entry name" value="MFS_1"/>
    <property type="match status" value="1"/>
</dbReference>
<comment type="subcellular location">
    <subcellularLocation>
        <location evidence="1">Membrane</location>
        <topology evidence="1">Multi-pass membrane protein</topology>
    </subcellularLocation>
</comment>
<feature type="transmembrane region" description="Helical" evidence="3">
    <location>
        <begin position="57"/>
        <end position="77"/>
    </location>
</feature>
<feature type="transmembrane region" description="Helical" evidence="3">
    <location>
        <begin position="170"/>
        <end position="190"/>
    </location>
</feature>
<evidence type="ECO:0000256" key="1">
    <source>
        <dbReference type="ARBA" id="ARBA00004141"/>
    </source>
</evidence>
<dbReference type="GO" id="GO:0022857">
    <property type="term" value="F:transmembrane transporter activity"/>
    <property type="evidence" value="ECO:0007669"/>
    <property type="project" value="InterPro"/>
</dbReference>
<evidence type="ECO:0000313" key="6">
    <source>
        <dbReference type="Proteomes" id="UP000663699"/>
    </source>
</evidence>
<gene>
    <name evidence="5" type="ORF">MERGE_003038</name>
</gene>
<dbReference type="GO" id="GO:0016020">
    <property type="term" value="C:membrane"/>
    <property type="evidence" value="ECO:0007669"/>
    <property type="project" value="UniProtKB-SubCell"/>
</dbReference>
<feature type="transmembrane region" description="Helical" evidence="3">
    <location>
        <begin position="21"/>
        <end position="45"/>
    </location>
</feature>
<dbReference type="PROSITE" id="PS50850">
    <property type="entry name" value="MFS"/>
    <property type="match status" value="1"/>
</dbReference>